<accession>A0A1X3ITD1</accession>
<dbReference type="AlphaFoldDB" id="A0A1X3ITD1"/>
<dbReference type="EMBL" id="ADIZ01000046">
    <property type="protein sequence ID" value="OSK88077.1"/>
    <property type="molecule type" value="Genomic_DNA"/>
</dbReference>
<evidence type="ECO:0000313" key="1">
    <source>
        <dbReference type="EMBL" id="OSK88077.1"/>
    </source>
</evidence>
<protein>
    <recommendedName>
        <fullName evidence="3">Apolipoprotein N-acyltransferase</fullName>
    </recommendedName>
</protein>
<organism evidence="1 2">
    <name type="scientific">Escherichia coli TA447</name>
    <dbReference type="NCBI Taxonomy" id="656447"/>
    <lineage>
        <taxon>Bacteria</taxon>
        <taxon>Pseudomonadati</taxon>
        <taxon>Pseudomonadota</taxon>
        <taxon>Gammaproteobacteria</taxon>
        <taxon>Enterobacterales</taxon>
        <taxon>Enterobacteriaceae</taxon>
        <taxon>Escherichia</taxon>
    </lineage>
</organism>
<name>A0A1X3ITD1_ECOLX</name>
<comment type="caution">
    <text evidence="1">The sequence shown here is derived from an EMBL/GenBank/DDBJ whole genome shotgun (WGS) entry which is preliminary data.</text>
</comment>
<gene>
    <name evidence="1" type="ORF">ECXG_04276</name>
</gene>
<evidence type="ECO:0008006" key="3">
    <source>
        <dbReference type="Google" id="ProtNLM"/>
    </source>
</evidence>
<evidence type="ECO:0000313" key="2">
    <source>
        <dbReference type="Proteomes" id="UP000193942"/>
    </source>
</evidence>
<reference evidence="1 2" key="1">
    <citation type="submission" date="2010-04" db="EMBL/GenBank/DDBJ databases">
        <title>The Genome Sequence of Escherichia coli TA447.</title>
        <authorList>
            <consortium name="The Broad Institute Genome Sequencing Platform"/>
            <consortium name="The Broad Institute Genome Sequencing Center for Infectious Disease"/>
            <person name="Feldgarden M."/>
            <person name="Gordon D.M."/>
            <person name="Johnson J.R."/>
            <person name="Johnston B.D."/>
            <person name="Young S."/>
            <person name="Zeng Q."/>
            <person name="Koehrsen M."/>
            <person name="Alvarado L."/>
            <person name="Berlin A.M."/>
            <person name="Borenstein D."/>
            <person name="Chapman S.B."/>
            <person name="Chen Z."/>
            <person name="Engels R."/>
            <person name="Freedman E."/>
            <person name="Gellesch M."/>
            <person name="Goldberg J."/>
            <person name="Griggs A."/>
            <person name="Gujja S."/>
            <person name="Heilman E.R."/>
            <person name="Heiman D.I."/>
            <person name="Hepburn T.A."/>
            <person name="Howarth C."/>
            <person name="Jen D."/>
            <person name="Larson L."/>
            <person name="Mehta T."/>
            <person name="Park D."/>
            <person name="Pearson M."/>
            <person name="Richards J."/>
            <person name="Roberts A."/>
            <person name="Saif S."/>
            <person name="Shea T.D."/>
            <person name="Shenoy N."/>
            <person name="Sisk P."/>
            <person name="Stolte C."/>
            <person name="Sykes S.N."/>
            <person name="Walk T."/>
            <person name="White J."/>
            <person name="Yandava C."/>
            <person name="Haas B."/>
            <person name="Henn M.R."/>
            <person name="Nusbaum C."/>
            <person name="Birren B."/>
        </authorList>
    </citation>
    <scope>NUCLEOTIDE SEQUENCE [LARGE SCALE GENOMIC DNA]</scope>
    <source>
        <strain evidence="1 2">TA447</strain>
    </source>
</reference>
<dbReference type="Proteomes" id="UP000193942">
    <property type="component" value="Unassembled WGS sequence"/>
</dbReference>
<sequence length="221" mass="25855">MRFFQDLLNFLNENEGVDMVVFSENSLYGFKNDYNRALTEQLLSDLKTHNLHQKHAFLLNMYGFKKINNIITMYLFQDDEIVNQKTSLIPFIEKKGLFNSQQDLSSVYFSVDKNIRNKLINFKGNSVKTLVCYDALFPAFHHNENNITIIQSDYNQLNKGAGYFKIKKYGSILSRFSNGINSKLFINIQNYGGTIVMNEDWDINMDLFEKSKEEPFFIVNQ</sequence>
<proteinExistence type="predicted"/>